<accession>W4S6F6</accession>
<feature type="non-terminal residue" evidence="1">
    <location>
        <position position="1"/>
    </location>
</feature>
<dbReference type="AlphaFoldDB" id="W4S6F6"/>
<proteinExistence type="predicted"/>
<dbReference type="Proteomes" id="UP000019143">
    <property type="component" value="Unassembled WGS sequence"/>
</dbReference>
<dbReference type="EMBL" id="BAVB01000336">
    <property type="protein sequence ID" value="GAE52210.1"/>
    <property type="molecule type" value="Genomic_DNA"/>
</dbReference>
<keyword evidence="1" id="KW-0282">Flagellum</keyword>
<evidence type="ECO:0000313" key="1">
    <source>
        <dbReference type="EMBL" id="GAE52210.1"/>
    </source>
</evidence>
<gene>
    <name evidence="1" type="primary">fliS</name>
    <name evidence="1" type="ORF">XPU_3742</name>
</gene>
<sequence length="31" mass="3271">TALVEALELLSEIDSAWNSIPLDQRGLSAAS</sequence>
<reference evidence="1 2" key="1">
    <citation type="submission" date="2014-01" db="EMBL/GenBank/DDBJ databases">
        <title>Genome sequence and analysis of Xanthomonas arboricola pv. pruni.</title>
        <authorList>
            <person name="Fujikawa T."/>
            <person name="Nakazono-Nagaoka E."/>
        </authorList>
    </citation>
    <scope>NUCLEOTIDE SEQUENCE [LARGE SCALE GENOMIC DNA]</scope>
    <source>
        <strain evidence="2">MAFF 311562</strain>
    </source>
</reference>
<name>W4S6F6_9XANT</name>
<comment type="caution">
    <text evidence="1">The sequence shown here is derived from an EMBL/GenBank/DDBJ whole genome shotgun (WGS) entry which is preliminary data.</text>
</comment>
<keyword evidence="1" id="KW-0969">Cilium</keyword>
<keyword evidence="1" id="KW-0966">Cell projection</keyword>
<protein>
    <submittedName>
        <fullName evidence="1">Flagellar protein FliS</fullName>
    </submittedName>
</protein>
<organism evidence="1 2">
    <name type="scientific">Xanthomonas arboricola pv. pruni str. MAFF 311562</name>
    <dbReference type="NCBI Taxonomy" id="1414836"/>
    <lineage>
        <taxon>Bacteria</taxon>
        <taxon>Pseudomonadati</taxon>
        <taxon>Pseudomonadota</taxon>
        <taxon>Gammaproteobacteria</taxon>
        <taxon>Lysobacterales</taxon>
        <taxon>Lysobacteraceae</taxon>
        <taxon>Xanthomonas</taxon>
    </lineage>
</organism>
<evidence type="ECO:0000313" key="2">
    <source>
        <dbReference type="Proteomes" id="UP000019143"/>
    </source>
</evidence>